<feature type="chain" id="PRO_5041488802" description="Hydrophobin" evidence="2">
    <location>
        <begin position="17"/>
        <end position="170"/>
    </location>
</feature>
<evidence type="ECO:0000313" key="3">
    <source>
        <dbReference type="EMBL" id="KAK0390144.1"/>
    </source>
</evidence>
<keyword evidence="1 2" id="KW-1015">Disulfide bond</keyword>
<gene>
    <name evidence="3" type="ORF">NLU13_3717</name>
</gene>
<feature type="signal peptide" evidence="2">
    <location>
        <begin position="1"/>
        <end position="16"/>
    </location>
</feature>
<evidence type="ECO:0000256" key="2">
    <source>
        <dbReference type="RuleBase" id="RU365009"/>
    </source>
</evidence>
<dbReference type="GO" id="GO:0009277">
    <property type="term" value="C:fungal-type cell wall"/>
    <property type="evidence" value="ECO:0007669"/>
    <property type="project" value="InterPro"/>
</dbReference>
<sequence>MRAAFVPALFAVMVAAVPQQIPQEAPQQQAPSVPSDLGQMTMGQAQSACGKNTQLTCCNSNKSGQDAPRPVSDNGRVSRGLVADVLDGLLGPEGLLGADGVLGQVADGLLDLQLFDQCSKLDISALIGVSDLLGNHCSGKVACCDGSESTATGGLINIALPCVALGGILQ</sequence>
<comment type="similarity">
    <text evidence="2">Belongs to the fungal hydrophobin family.</text>
</comment>
<dbReference type="Pfam" id="PF01185">
    <property type="entry name" value="Hydrophobin"/>
    <property type="match status" value="1"/>
</dbReference>
<name>A0AA39GPE6_SARSR</name>
<dbReference type="AlphaFoldDB" id="A0AA39GPE6"/>
<accession>A0AA39GPE6</accession>
<proteinExistence type="inferred from homology"/>
<comment type="caution">
    <text evidence="3">The sequence shown here is derived from an EMBL/GenBank/DDBJ whole genome shotgun (WGS) entry which is preliminary data.</text>
</comment>
<protein>
    <recommendedName>
        <fullName evidence="2">Hydrophobin</fullName>
    </recommendedName>
</protein>
<keyword evidence="4" id="KW-1185">Reference proteome</keyword>
<keyword evidence="2" id="KW-0964">Secreted</keyword>
<evidence type="ECO:0000313" key="4">
    <source>
        <dbReference type="Proteomes" id="UP001175261"/>
    </source>
</evidence>
<keyword evidence="2" id="KW-0134">Cell wall</keyword>
<reference evidence="3" key="1">
    <citation type="submission" date="2022-10" db="EMBL/GenBank/DDBJ databases">
        <title>Determination and structural analysis of whole genome sequence of Sarocladium strictum F4-1.</title>
        <authorList>
            <person name="Hu L."/>
            <person name="Jiang Y."/>
        </authorList>
    </citation>
    <scope>NUCLEOTIDE SEQUENCE</scope>
    <source>
        <strain evidence="3">F4-1</strain>
    </source>
</reference>
<comment type="subcellular location">
    <subcellularLocation>
        <location evidence="2">Secreted</location>
        <location evidence="2">Cell wall</location>
    </subcellularLocation>
</comment>
<dbReference type="SMART" id="SM00075">
    <property type="entry name" value="HYDRO"/>
    <property type="match status" value="1"/>
</dbReference>
<keyword evidence="2" id="KW-0732">Signal</keyword>
<dbReference type="EMBL" id="JAPDFR010000002">
    <property type="protein sequence ID" value="KAK0390144.1"/>
    <property type="molecule type" value="Genomic_DNA"/>
</dbReference>
<dbReference type="GO" id="GO:0005199">
    <property type="term" value="F:structural constituent of cell wall"/>
    <property type="evidence" value="ECO:0007669"/>
    <property type="project" value="InterPro"/>
</dbReference>
<organism evidence="3 4">
    <name type="scientific">Sarocladium strictum</name>
    <name type="common">Black bundle disease fungus</name>
    <name type="synonym">Acremonium strictum</name>
    <dbReference type="NCBI Taxonomy" id="5046"/>
    <lineage>
        <taxon>Eukaryota</taxon>
        <taxon>Fungi</taxon>
        <taxon>Dikarya</taxon>
        <taxon>Ascomycota</taxon>
        <taxon>Pezizomycotina</taxon>
        <taxon>Sordariomycetes</taxon>
        <taxon>Hypocreomycetidae</taxon>
        <taxon>Hypocreales</taxon>
        <taxon>Sarocladiaceae</taxon>
        <taxon>Sarocladium</taxon>
    </lineage>
</organism>
<dbReference type="Proteomes" id="UP001175261">
    <property type="component" value="Unassembled WGS sequence"/>
</dbReference>
<evidence type="ECO:0000256" key="1">
    <source>
        <dbReference type="ARBA" id="ARBA00023157"/>
    </source>
</evidence>
<dbReference type="InterPro" id="IPR001338">
    <property type="entry name" value="Class_I_Hydrophobin"/>
</dbReference>